<dbReference type="Proteomes" id="UP000002729">
    <property type="component" value="Unassembled WGS sequence"/>
</dbReference>
<evidence type="ECO:0000313" key="3">
    <source>
        <dbReference type="Proteomes" id="UP000002729"/>
    </source>
</evidence>
<evidence type="ECO:0008006" key="4">
    <source>
        <dbReference type="Google" id="ProtNLM"/>
    </source>
</evidence>
<evidence type="ECO:0000256" key="1">
    <source>
        <dbReference type="SAM" id="MobiDB-lite"/>
    </source>
</evidence>
<feature type="region of interest" description="Disordered" evidence="1">
    <location>
        <begin position="742"/>
        <end position="778"/>
    </location>
</feature>
<feature type="compositionally biased region" description="Low complexity" evidence="1">
    <location>
        <begin position="748"/>
        <end position="760"/>
    </location>
</feature>
<dbReference type="RefSeq" id="XP_009035043.1">
    <property type="nucleotide sequence ID" value="XM_009036795.1"/>
</dbReference>
<feature type="region of interest" description="Disordered" evidence="1">
    <location>
        <begin position="426"/>
        <end position="474"/>
    </location>
</feature>
<accession>F0Y3A4</accession>
<dbReference type="AlphaFoldDB" id="F0Y3A4"/>
<name>F0Y3A4_AURAN</name>
<organism evidence="3">
    <name type="scientific">Aureococcus anophagefferens</name>
    <name type="common">Harmful bloom alga</name>
    <dbReference type="NCBI Taxonomy" id="44056"/>
    <lineage>
        <taxon>Eukaryota</taxon>
        <taxon>Sar</taxon>
        <taxon>Stramenopiles</taxon>
        <taxon>Ochrophyta</taxon>
        <taxon>Pelagophyceae</taxon>
        <taxon>Pelagomonadales</taxon>
        <taxon>Pelagomonadaceae</taxon>
        <taxon>Aureococcus</taxon>
    </lineage>
</organism>
<gene>
    <name evidence="2" type="ORF">AURANDRAFT_62847</name>
</gene>
<dbReference type="GeneID" id="20224071"/>
<proteinExistence type="predicted"/>
<protein>
    <recommendedName>
        <fullName evidence="4">B-block binding subunit of TFIIIC domain-containing protein</fullName>
    </recommendedName>
</protein>
<dbReference type="KEGG" id="aaf:AURANDRAFT_62847"/>
<dbReference type="OrthoDB" id="10692028at2759"/>
<keyword evidence="3" id="KW-1185">Reference proteome</keyword>
<dbReference type="EMBL" id="GL833124">
    <property type="protein sequence ID" value="EGB10226.1"/>
    <property type="molecule type" value="Genomic_DNA"/>
</dbReference>
<dbReference type="InParanoid" id="F0Y3A4"/>
<sequence>MNHALLGAPEPPRTAHEWVDFTIEHAALQGPGGVALGALLSAVGLDAPALAPQRRAVARVLESGARGARAAVAGDVVVASEAERLRCLGVPERGVVDGAELAALEELGRAGRAGCSLSELQQRLRAREDQSKRGRGAAAESQALDKLCLDGLASKRLRTRTDVTANKTSKVTANLLRLARFEHACEAGGAEAWKRALVDVVLEHAALGDAHASIATFDPGADACRGGAGGAVAFCDAWARLKDGGAVARVQARVPGATPDLGACKTAAALEHCKRANRLFGFPLCFFVGNVSRGDGAPRELWCVGASREAAAAAGPAAPPRADRGAPTLVHELVAASGARGCTIPSVAKALGHGSAKAVERAVDRLAAAGLATLRKVTEGRCHSYLVFANGGGAVYNAAAHALARTAEGARYADLSVAARLSLDHTFRTAPRPKGRAKPPVPAGGKRPYRRRQGQGAPAAKRPRSDSDGAAAAARPARGAAEAAIVENTPVAPLARKLARVLVERARSGLGGVGDAALAAALGNPPRAARDAAASRALRRGWAVRDASGGLALPEGRLLDALDAEAAALRGGGGLRFLEDAAAARGAAAGAAVLGGDPGALATALGDDVLDRPRGGHAAYLLATPRVRVRAPRGPGWTAWTAALSPAPPRPRDASAARRARAWREAVTGDHEPWTAPSGAPHGPLRRALRRVVFLRCLDRVASTPRDLAESRGDRKPALEPPEVAALLLDLADAGCLFVDRGPPTESRGAPRPAARGLALFDAPPPPEPEGDGRTVATSRALAALRDRDGAAAPCVEINQ</sequence>
<reference evidence="2 3" key="1">
    <citation type="journal article" date="2011" name="Proc. Natl. Acad. Sci. U.S.A.">
        <title>Niche of harmful alga Aureococcus anophagefferens revealed through ecogenomics.</title>
        <authorList>
            <person name="Gobler C.J."/>
            <person name="Berry D.L."/>
            <person name="Dyhrman S.T."/>
            <person name="Wilhelm S.W."/>
            <person name="Salamov A."/>
            <person name="Lobanov A.V."/>
            <person name="Zhang Y."/>
            <person name="Collier J.L."/>
            <person name="Wurch L.L."/>
            <person name="Kustka A.B."/>
            <person name="Dill B.D."/>
            <person name="Shah M."/>
            <person name="VerBerkmoes N.C."/>
            <person name="Kuo A."/>
            <person name="Terry A."/>
            <person name="Pangilinan J."/>
            <person name="Lindquist E.A."/>
            <person name="Lucas S."/>
            <person name="Paulsen I.T."/>
            <person name="Hattenrath-Lehmann T.K."/>
            <person name="Talmage S.C."/>
            <person name="Walker E.A."/>
            <person name="Koch F."/>
            <person name="Burson A.M."/>
            <person name="Marcoval M.A."/>
            <person name="Tang Y.Z."/>
            <person name="Lecleir G.R."/>
            <person name="Coyne K.J."/>
            <person name="Berg G.M."/>
            <person name="Bertrand E.M."/>
            <person name="Saito M.A."/>
            <person name="Gladyshev V.N."/>
            <person name="Grigoriev I.V."/>
        </authorList>
    </citation>
    <scope>NUCLEOTIDE SEQUENCE [LARGE SCALE GENOMIC DNA]</scope>
    <source>
        <strain evidence="3">CCMP 1984</strain>
    </source>
</reference>
<evidence type="ECO:0000313" key="2">
    <source>
        <dbReference type="EMBL" id="EGB10226.1"/>
    </source>
</evidence>